<evidence type="ECO:0000313" key="1">
    <source>
        <dbReference type="EMBL" id="KIM57981.1"/>
    </source>
</evidence>
<dbReference type="OrthoDB" id="4349954at2759"/>
<dbReference type="PANTHER" id="PTHR15633:SF2">
    <property type="entry name" value="NUCLEOLAR PROTEIN 11"/>
    <property type="match status" value="1"/>
</dbReference>
<dbReference type="EMBL" id="KN822093">
    <property type="protein sequence ID" value="KIM57981.1"/>
    <property type="molecule type" value="Genomic_DNA"/>
</dbReference>
<dbReference type="GO" id="GO:0030490">
    <property type="term" value="P:maturation of SSU-rRNA"/>
    <property type="evidence" value="ECO:0007669"/>
    <property type="project" value="InterPro"/>
</dbReference>
<dbReference type="Proteomes" id="UP000053989">
    <property type="component" value="Unassembled WGS sequence"/>
</dbReference>
<name>A0A0C3DPN7_9AGAM</name>
<dbReference type="STRING" id="1036808.A0A0C3DPN7"/>
<gene>
    <name evidence="1" type="ORF">SCLCIDRAFT_1219037</name>
</gene>
<accession>A0A0C3DPN7</accession>
<dbReference type="InterPro" id="IPR042859">
    <property type="entry name" value="NOL11"/>
</dbReference>
<dbReference type="AlphaFoldDB" id="A0A0C3DPN7"/>
<sequence length="747" mass="82773">MGSTIGEPFLLYSTNAQTKKGTRSIYTTYNPKFRGHATVTIQGDGLRIVDVENIHSVVSHSVGDCVSFAAPALTRRVLEEETQMAVTYAVVKQAPEVAKVDQERTIWIMKQPLSGSRVVKEARKVVVVPQPPVRIYEVDNETLPLLLVSREGELSLANPDVEIKCQLEWSGKRRLLDVFVFPAASCSFIHRDTEKIGSVACVCCSAESAVHVRLVLLGEEIVHVGTCEVPIDESGKAVSARIVGITCSPCGVLSFMTSRGIWNAYQLSSWDSLSWDAVSLTEPLRLHRFDAFNKREVRNLGMAMVSLSSTLVLLAATVKGNIQDIFLQLWDLRYGVLLASQVMSPSSSTESLAFLHLTLAGEGQALLTVSPALSQGAVRSTVHALPYDHILRPTLAAALGKSSASEEWLAPQRLDSEISPIDQDKAKLVSMIESAMSEKKPQKADEVFFKWIKENTVSERVFEHEFVKKIVNAILLPDSKAGEVYSPRIVRYLLEEGHLNATMGDGQLISRLRDQGDWENIMLALRSIVGISEDEMMSLVKCIIDTQRKRETNSEAMQVDSSELWIPPLETCLSACISYTFAPVAMRLAIRKHLSDARDLVIILGTLEGWLYGGTEDQIEIALKSTATNAKLTEGSHSSHSPPYPKVSAFLQALLDASCIALLQYQPSHESLRRILAEVEVEVGYIDRLEQLRGPLEPFVKAHSRILKEKAEGIPKENQADWKRRRKQLHQQASLGVGLYRLEELVL</sequence>
<dbReference type="PANTHER" id="PTHR15633">
    <property type="entry name" value="NUCLEOLAR PROTEIN 11"/>
    <property type="match status" value="1"/>
</dbReference>
<evidence type="ECO:0000313" key="2">
    <source>
        <dbReference type="Proteomes" id="UP000053989"/>
    </source>
</evidence>
<reference evidence="1 2" key="1">
    <citation type="submission" date="2014-04" db="EMBL/GenBank/DDBJ databases">
        <authorList>
            <consortium name="DOE Joint Genome Institute"/>
            <person name="Kuo A."/>
            <person name="Kohler A."/>
            <person name="Nagy L.G."/>
            <person name="Floudas D."/>
            <person name="Copeland A."/>
            <person name="Barry K.W."/>
            <person name="Cichocki N."/>
            <person name="Veneault-Fourrey C."/>
            <person name="LaButti K."/>
            <person name="Lindquist E.A."/>
            <person name="Lipzen A."/>
            <person name="Lundell T."/>
            <person name="Morin E."/>
            <person name="Murat C."/>
            <person name="Sun H."/>
            <person name="Tunlid A."/>
            <person name="Henrissat B."/>
            <person name="Grigoriev I.V."/>
            <person name="Hibbett D.S."/>
            <person name="Martin F."/>
            <person name="Nordberg H.P."/>
            <person name="Cantor M.N."/>
            <person name="Hua S.X."/>
        </authorList>
    </citation>
    <scope>NUCLEOTIDE SEQUENCE [LARGE SCALE GENOMIC DNA]</scope>
    <source>
        <strain evidence="1 2">Foug A</strain>
    </source>
</reference>
<proteinExistence type="predicted"/>
<keyword evidence="2" id="KW-1185">Reference proteome</keyword>
<organism evidence="1 2">
    <name type="scientific">Scleroderma citrinum Foug A</name>
    <dbReference type="NCBI Taxonomy" id="1036808"/>
    <lineage>
        <taxon>Eukaryota</taxon>
        <taxon>Fungi</taxon>
        <taxon>Dikarya</taxon>
        <taxon>Basidiomycota</taxon>
        <taxon>Agaricomycotina</taxon>
        <taxon>Agaricomycetes</taxon>
        <taxon>Agaricomycetidae</taxon>
        <taxon>Boletales</taxon>
        <taxon>Sclerodermatineae</taxon>
        <taxon>Sclerodermataceae</taxon>
        <taxon>Scleroderma</taxon>
    </lineage>
</organism>
<dbReference type="GO" id="GO:0005730">
    <property type="term" value="C:nucleolus"/>
    <property type="evidence" value="ECO:0007669"/>
    <property type="project" value="TreeGrafter"/>
</dbReference>
<dbReference type="GO" id="GO:0003723">
    <property type="term" value="F:RNA binding"/>
    <property type="evidence" value="ECO:0007669"/>
    <property type="project" value="TreeGrafter"/>
</dbReference>
<dbReference type="InParanoid" id="A0A0C3DPN7"/>
<protein>
    <submittedName>
        <fullName evidence="1">Uncharacterized protein</fullName>
    </submittedName>
</protein>
<dbReference type="HOGENOM" id="CLU_009534_0_0_1"/>
<reference evidence="2" key="2">
    <citation type="submission" date="2015-01" db="EMBL/GenBank/DDBJ databases">
        <title>Evolutionary Origins and Diversification of the Mycorrhizal Mutualists.</title>
        <authorList>
            <consortium name="DOE Joint Genome Institute"/>
            <consortium name="Mycorrhizal Genomics Consortium"/>
            <person name="Kohler A."/>
            <person name="Kuo A."/>
            <person name="Nagy L.G."/>
            <person name="Floudas D."/>
            <person name="Copeland A."/>
            <person name="Barry K.W."/>
            <person name="Cichocki N."/>
            <person name="Veneault-Fourrey C."/>
            <person name="LaButti K."/>
            <person name="Lindquist E.A."/>
            <person name="Lipzen A."/>
            <person name="Lundell T."/>
            <person name="Morin E."/>
            <person name="Murat C."/>
            <person name="Riley R."/>
            <person name="Ohm R."/>
            <person name="Sun H."/>
            <person name="Tunlid A."/>
            <person name="Henrissat B."/>
            <person name="Grigoriev I.V."/>
            <person name="Hibbett D.S."/>
            <person name="Martin F."/>
        </authorList>
    </citation>
    <scope>NUCLEOTIDE SEQUENCE [LARGE SCALE GENOMIC DNA]</scope>
    <source>
        <strain evidence="2">Foug A</strain>
    </source>
</reference>